<accession>A0A024GCS8</accession>
<evidence type="ECO:0000313" key="2">
    <source>
        <dbReference type="EMBL" id="CCI44571.1"/>
    </source>
</evidence>
<evidence type="ECO:0000259" key="1">
    <source>
        <dbReference type="PROSITE" id="PS50003"/>
    </source>
</evidence>
<dbReference type="InterPro" id="IPR011993">
    <property type="entry name" value="PH-like_dom_sf"/>
</dbReference>
<dbReference type="Pfam" id="PF00169">
    <property type="entry name" value="PH"/>
    <property type="match status" value="1"/>
</dbReference>
<feature type="domain" description="PH" evidence="1">
    <location>
        <begin position="8"/>
        <end position="100"/>
    </location>
</feature>
<dbReference type="OrthoDB" id="63267at2759"/>
<dbReference type="InterPro" id="IPR001849">
    <property type="entry name" value="PH_domain"/>
</dbReference>
<dbReference type="AlphaFoldDB" id="A0A024GCS8"/>
<dbReference type="PROSITE" id="PS50003">
    <property type="entry name" value="PH_DOMAIN"/>
    <property type="match status" value="1"/>
</dbReference>
<protein>
    <recommendedName>
        <fullName evidence="1">PH domain-containing protein</fullName>
    </recommendedName>
</protein>
<dbReference type="InterPro" id="IPR051707">
    <property type="entry name" value="PI-Interact_SigTrans_Reg"/>
</dbReference>
<sequence length="140" mass="16265">MKRLEEKAPKLSGYLRKRGEIFTTWKKRYMILDQGVLSWRHDNKPESQAIKSSAVVSVITWGGRNFGLCIRLENGRDLYVDCGTDTNQELWYDAIENHVALHKLKTMGSETYEEEIQQKAEIESPTTVDDYEVLINRVEI</sequence>
<dbReference type="SMART" id="SM00233">
    <property type="entry name" value="PH"/>
    <property type="match status" value="1"/>
</dbReference>
<evidence type="ECO:0000313" key="3">
    <source>
        <dbReference type="Proteomes" id="UP000053237"/>
    </source>
</evidence>
<gene>
    <name evidence="2" type="ORF">BN9_053800</name>
</gene>
<proteinExistence type="predicted"/>
<dbReference type="PANTHER" id="PTHR14336">
    <property type="entry name" value="TANDEM PH DOMAIN CONTAINING PROTEIN"/>
    <property type="match status" value="1"/>
</dbReference>
<dbReference type="EMBL" id="CAIX01000073">
    <property type="protein sequence ID" value="CCI44571.1"/>
    <property type="molecule type" value="Genomic_DNA"/>
</dbReference>
<keyword evidence="3" id="KW-1185">Reference proteome</keyword>
<dbReference type="InParanoid" id="A0A024GCS8"/>
<organism evidence="2 3">
    <name type="scientific">Albugo candida</name>
    <dbReference type="NCBI Taxonomy" id="65357"/>
    <lineage>
        <taxon>Eukaryota</taxon>
        <taxon>Sar</taxon>
        <taxon>Stramenopiles</taxon>
        <taxon>Oomycota</taxon>
        <taxon>Peronosporomycetes</taxon>
        <taxon>Albuginales</taxon>
        <taxon>Albuginaceae</taxon>
        <taxon>Albugo</taxon>
    </lineage>
</organism>
<dbReference type="Gene3D" id="2.30.29.30">
    <property type="entry name" value="Pleckstrin-homology domain (PH domain)/Phosphotyrosine-binding domain (PTB)"/>
    <property type="match status" value="1"/>
</dbReference>
<dbReference type="PANTHER" id="PTHR14336:SF16">
    <property type="entry name" value="PH DOMAIN-CONTAINING PROTEIN"/>
    <property type="match status" value="1"/>
</dbReference>
<reference evidence="2 3" key="1">
    <citation type="submission" date="2012-05" db="EMBL/GenBank/DDBJ databases">
        <title>Recombination and specialization in a pathogen metapopulation.</title>
        <authorList>
            <person name="Gardiner A."/>
            <person name="Kemen E."/>
            <person name="Schultz-Larsen T."/>
            <person name="MacLean D."/>
            <person name="Van Oosterhout C."/>
            <person name="Jones J.D.G."/>
        </authorList>
    </citation>
    <scope>NUCLEOTIDE SEQUENCE [LARGE SCALE GENOMIC DNA]</scope>
    <source>
        <strain evidence="2 3">Ac Nc2</strain>
    </source>
</reference>
<comment type="caution">
    <text evidence="2">The sequence shown here is derived from an EMBL/GenBank/DDBJ whole genome shotgun (WGS) entry which is preliminary data.</text>
</comment>
<dbReference type="SUPFAM" id="SSF50729">
    <property type="entry name" value="PH domain-like"/>
    <property type="match status" value="1"/>
</dbReference>
<dbReference type="Proteomes" id="UP000053237">
    <property type="component" value="Unassembled WGS sequence"/>
</dbReference>
<name>A0A024GCS8_9STRA</name>